<dbReference type="EC" id="2.1.1.72" evidence="1"/>
<dbReference type="GO" id="GO:0009007">
    <property type="term" value="F:site-specific DNA-methyltransferase (adenine-specific) activity"/>
    <property type="evidence" value="ECO:0007669"/>
    <property type="project" value="UniProtKB-EC"/>
</dbReference>
<keyword evidence="1" id="KW-0808">Transferase</keyword>
<keyword evidence="1" id="KW-0489">Methyltransferase</keyword>
<protein>
    <submittedName>
        <fullName evidence="1">Type I restriction-modification system, DNA-methyltransferase subunit M )</fullName>
        <ecNumber evidence="1">2.1.1.72</ecNumber>
        <ecNumber evidence="1">3.1.21.3</ecNumber>
    </submittedName>
</protein>
<dbReference type="GO" id="GO:0032259">
    <property type="term" value="P:methylation"/>
    <property type="evidence" value="ECO:0007669"/>
    <property type="project" value="UniProtKB-KW"/>
</dbReference>
<accession>A0A6S6T8V4</accession>
<name>A0A6S6T8V4_9BACT</name>
<evidence type="ECO:0000313" key="1">
    <source>
        <dbReference type="EMBL" id="CAA6819731.1"/>
    </source>
</evidence>
<reference evidence="1" key="1">
    <citation type="submission" date="2020-01" db="EMBL/GenBank/DDBJ databases">
        <authorList>
            <person name="Meier V. D."/>
            <person name="Meier V D."/>
        </authorList>
    </citation>
    <scope>NUCLEOTIDE SEQUENCE</scope>
    <source>
        <strain evidence="1">HLG_WM_MAG_02</strain>
    </source>
</reference>
<dbReference type="EC" id="3.1.21.3" evidence="1"/>
<dbReference type="AlphaFoldDB" id="A0A6S6T8V4"/>
<dbReference type="EMBL" id="CACVAZ010000126">
    <property type="protein sequence ID" value="CAA6819731.1"/>
    <property type="molecule type" value="Genomic_DNA"/>
</dbReference>
<feature type="non-terminal residue" evidence="1">
    <location>
        <position position="223"/>
    </location>
</feature>
<proteinExistence type="predicted"/>
<dbReference type="GO" id="GO:0009035">
    <property type="term" value="F:type I site-specific deoxyribonuclease activity"/>
    <property type="evidence" value="ECO:0007669"/>
    <property type="project" value="UniProtKB-EC"/>
</dbReference>
<sequence length="223" mass="26469">MITINNFKNVLENLEFIEKNGVYSKKFEVLDFELKVDFKNETLIYPEETGFKINERQTCNFKQAENFVVFECVHRLLHQGYHPKHIELEQTYSKMKKDDGGGRADIVVKNNDEKVLIIIECKTIGNEFTKHWQKTLQDGDQLFRYIVNKRETQFLCMYTSDFTDNKLIPTYHLISLNDNKDYLKENPTLLSFENAKKENKEDIFNVWKKTYGQEYSTLGLFES</sequence>
<organism evidence="1">
    <name type="scientific">uncultured Sulfurovum sp</name>
    <dbReference type="NCBI Taxonomy" id="269237"/>
    <lineage>
        <taxon>Bacteria</taxon>
        <taxon>Pseudomonadati</taxon>
        <taxon>Campylobacterota</taxon>
        <taxon>Epsilonproteobacteria</taxon>
        <taxon>Campylobacterales</taxon>
        <taxon>Sulfurovaceae</taxon>
        <taxon>Sulfurovum</taxon>
        <taxon>environmental samples</taxon>
    </lineage>
</organism>
<keyword evidence="1" id="KW-0378">Hydrolase</keyword>
<gene>
    <name evidence="1" type="ORF">HELGO_WM46809</name>
</gene>